<evidence type="ECO:0000313" key="3">
    <source>
        <dbReference type="EMBL" id="PIK59278.1"/>
    </source>
</evidence>
<dbReference type="SUPFAM" id="SSF53300">
    <property type="entry name" value="vWA-like"/>
    <property type="match status" value="2"/>
</dbReference>
<protein>
    <submittedName>
        <fullName evidence="3">Putative von Willebrand factor A domain-containing protein 3B</fullName>
    </submittedName>
</protein>
<dbReference type="SMART" id="SM00327">
    <property type="entry name" value="VWA"/>
    <property type="match status" value="1"/>
</dbReference>
<evidence type="ECO:0000256" key="1">
    <source>
        <dbReference type="SAM" id="MobiDB-lite"/>
    </source>
</evidence>
<reference evidence="3 4" key="1">
    <citation type="journal article" date="2017" name="PLoS Biol.">
        <title>The sea cucumber genome provides insights into morphological evolution and visceral regeneration.</title>
        <authorList>
            <person name="Zhang X."/>
            <person name="Sun L."/>
            <person name="Yuan J."/>
            <person name="Sun Y."/>
            <person name="Gao Y."/>
            <person name="Zhang L."/>
            <person name="Li S."/>
            <person name="Dai H."/>
            <person name="Hamel J.F."/>
            <person name="Liu C."/>
            <person name="Yu Y."/>
            <person name="Liu S."/>
            <person name="Lin W."/>
            <person name="Guo K."/>
            <person name="Jin S."/>
            <person name="Xu P."/>
            <person name="Storey K.B."/>
            <person name="Huan P."/>
            <person name="Zhang T."/>
            <person name="Zhou Y."/>
            <person name="Zhang J."/>
            <person name="Lin C."/>
            <person name="Li X."/>
            <person name="Xing L."/>
            <person name="Huo D."/>
            <person name="Sun M."/>
            <person name="Wang L."/>
            <person name="Mercier A."/>
            <person name="Li F."/>
            <person name="Yang H."/>
            <person name="Xiang J."/>
        </authorList>
    </citation>
    <scope>NUCLEOTIDE SEQUENCE [LARGE SCALE GENOMIC DNA]</scope>
    <source>
        <strain evidence="3">Shaxun</strain>
        <tissue evidence="3">Muscle</tissue>
    </source>
</reference>
<sequence>MSIEEVFSVIKLKPPPKKTWEPDVKAMISTSKWLSTYGLKRNRLSLDQILGTIGFKHSDDYDHALKKPVCSRYGEGMFKRYPKRDGKVYNVNVNVSREKIKQIENSLLQAINLYKRRIEWLTSESRRLFGVVEEHCICIVIDIKTHSPTLFDHCRNALIRVLEEQVSQIAKFNLIRAAQDMVSYNQVAVPVTRDSLDQAGTWIRNLDSVAATTKTSACEAILKAVQDRNIECVYLFSEGSSSDSAMELTLQKLKGGPLPVHTVAFNSANSTTIKYLKDIAKVTGGRFHAFAFNKLDTDVSGTSGYNADDKTLHGGVPPGAGSREEVVKMWTELEEARNILQDVQQILDEVPDAKETMKAIKQEAAPVPVERSEQYMSSAEWLNKHGLRSRKLDLYDVLGNCSFKHCDGVVDVKRAPNDDYTDADTMNKLVGAKYCDKFCHFQWRDGSIKHVHVTADIHRQYERKMIVSLQDFQRRVDWLQQGSRELFGTIIEDQVYILIDVSNSMENHLGLVKEKLFKLMQEQLRHKQRFNLVKFGSKAQPWRDRMLEVNENSLQSAWQWVRDLNVAGSTNTLAALKIALGDPSTQAVYLLSDGRPDHPPKTILAQVQLQQRTPIHTISFNCNDSEANNFLSTLAADSRGRYHYYSDDTSYLPEGPVPYESEDVRLLKEEMKKGKDDLSKLAKLREQCALLDWSQNGHDEDGCGKDHGIRKRPSSAVGNRQDPAQILSRDIASPGPPRSGRPKSAQPWTRRTLSSLTTSLNVTGRRSHDRTTTFPPRPQGHSRSSSKMKPNITYHTKTSWLRLNGSLDGWALPETRSMLGQQQQRYITAMNGTYMLL</sequence>
<dbReference type="OrthoDB" id="10021393at2759"/>
<feature type="compositionally biased region" description="Polar residues" evidence="1">
    <location>
        <begin position="781"/>
        <end position="792"/>
    </location>
</feature>
<evidence type="ECO:0000313" key="4">
    <source>
        <dbReference type="Proteomes" id="UP000230750"/>
    </source>
</evidence>
<dbReference type="Proteomes" id="UP000230750">
    <property type="component" value="Unassembled WGS sequence"/>
</dbReference>
<dbReference type="Pfam" id="PF13768">
    <property type="entry name" value="VWA_3"/>
    <property type="match status" value="2"/>
</dbReference>
<accession>A0A2G8LG98</accession>
<dbReference type="InterPro" id="IPR036465">
    <property type="entry name" value="vWFA_dom_sf"/>
</dbReference>
<gene>
    <name evidence="3" type="ORF">BSL78_03788</name>
</gene>
<feature type="region of interest" description="Disordered" evidence="1">
    <location>
        <begin position="695"/>
        <end position="792"/>
    </location>
</feature>
<comment type="caution">
    <text evidence="3">The sequence shown here is derived from an EMBL/GenBank/DDBJ whole genome shotgun (WGS) entry which is preliminary data.</text>
</comment>
<evidence type="ECO:0000259" key="2">
    <source>
        <dbReference type="PROSITE" id="PS50234"/>
    </source>
</evidence>
<dbReference type="InterPro" id="IPR002035">
    <property type="entry name" value="VWF_A"/>
</dbReference>
<keyword evidence="4" id="KW-1185">Reference proteome</keyword>
<dbReference type="Gene3D" id="3.40.50.410">
    <property type="entry name" value="von Willebrand factor, type A domain"/>
    <property type="match status" value="2"/>
</dbReference>
<proteinExistence type="predicted"/>
<dbReference type="PANTHER" id="PTHR46785">
    <property type="entry name" value="VON WILLEBRAND FACTOR A DOMAIN-CONTAINING PROTEIN 3B"/>
    <property type="match status" value="1"/>
</dbReference>
<dbReference type="AlphaFoldDB" id="A0A2G8LG98"/>
<feature type="domain" description="VWFA" evidence="2">
    <location>
        <begin position="494"/>
        <end position="671"/>
    </location>
</feature>
<name>A0A2G8LG98_STIJA</name>
<dbReference type="STRING" id="307972.A0A2G8LG98"/>
<dbReference type="EMBL" id="MRZV01000087">
    <property type="protein sequence ID" value="PIK59278.1"/>
    <property type="molecule type" value="Genomic_DNA"/>
</dbReference>
<dbReference type="PROSITE" id="PS50234">
    <property type="entry name" value="VWFA"/>
    <property type="match status" value="1"/>
</dbReference>
<dbReference type="PANTHER" id="PTHR46785:SF1">
    <property type="entry name" value="VON WILLEBRAND FACTOR A DOMAIN-CONTAINING PROTEIN 3B"/>
    <property type="match status" value="1"/>
</dbReference>
<organism evidence="3 4">
    <name type="scientific">Stichopus japonicus</name>
    <name type="common">Sea cucumber</name>
    <dbReference type="NCBI Taxonomy" id="307972"/>
    <lineage>
        <taxon>Eukaryota</taxon>
        <taxon>Metazoa</taxon>
        <taxon>Echinodermata</taxon>
        <taxon>Eleutherozoa</taxon>
        <taxon>Echinozoa</taxon>
        <taxon>Holothuroidea</taxon>
        <taxon>Aspidochirotacea</taxon>
        <taxon>Aspidochirotida</taxon>
        <taxon>Stichopodidae</taxon>
        <taxon>Apostichopus</taxon>
    </lineage>
</organism>
<feature type="compositionally biased region" description="Basic and acidic residues" evidence="1">
    <location>
        <begin position="697"/>
        <end position="707"/>
    </location>
</feature>